<comment type="similarity">
    <text evidence="3">Belongs to the FPP/GGPP synthase family.</text>
</comment>
<dbReference type="PROSITE" id="PS00444">
    <property type="entry name" value="POLYPRENYL_SYNTHASE_2"/>
    <property type="match status" value="1"/>
</dbReference>
<dbReference type="PROSITE" id="PS00723">
    <property type="entry name" value="POLYPRENYL_SYNTHASE_1"/>
    <property type="match status" value="1"/>
</dbReference>
<gene>
    <name evidence="4" type="ORF">C8D89_108184</name>
</gene>
<evidence type="ECO:0000313" key="4">
    <source>
        <dbReference type="EMBL" id="PVZ08587.1"/>
    </source>
</evidence>
<accession>A0A2U1F8R5</accession>
<dbReference type="InterPro" id="IPR000092">
    <property type="entry name" value="Polyprenyl_synt"/>
</dbReference>
<keyword evidence="1" id="KW-0479">Metal-binding</keyword>
<evidence type="ECO:0000256" key="2">
    <source>
        <dbReference type="ARBA" id="ARBA00022842"/>
    </source>
</evidence>
<dbReference type="Gene3D" id="1.10.600.10">
    <property type="entry name" value="Farnesyl Diphosphate Synthase"/>
    <property type="match status" value="1"/>
</dbReference>
<dbReference type="GO" id="GO:0046872">
    <property type="term" value="F:metal ion binding"/>
    <property type="evidence" value="ECO:0007669"/>
    <property type="project" value="UniProtKB-KW"/>
</dbReference>
<evidence type="ECO:0000256" key="3">
    <source>
        <dbReference type="RuleBase" id="RU004466"/>
    </source>
</evidence>
<dbReference type="PANTHER" id="PTHR12001:SF71">
    <property type="entry name" value="(2E,6E)-FARNESYL DIPHOSPHATE SYNTHASE"/>
    <property type="match status" value="1"/>
</dbReference>
<keyword evidence="3" id="KW-0808">Transferase</keyword>
<dbReference type="Proteomes" id="UP000245639">
    <property type="component" value="Unassembled WGS sequence"/>
</dbReference>
<dbReference type="Pfam" id="PF00348">
    <property type="entry name" value="polyprenyl_synt"/>
    <property type="match status" value="1"/>
</dbReference>
<keyword evidence="5" id="KW-1185">Reference proteome</keyword>
<dbReference type="CDD" id="cd00685">
    <property type="entry name" value="Trans_IPPS_HT"/>
    <property type="match status" value="1"/>
</dbReference>
<dbReference type="EMBL" id="QEKW01000008">
    <property type="protein sequence ID" value="PVZ08587.1"/>
    <property type="molecule type" value="Genomic_DNA"/>
</dbReference>
<evidence type="ECO:0000313" key="5">
    <source>
        <dbReference type="Proteomes" id="UP000245639"/>
    </source>
</evidence>
<name>A0A2U1F8R5_9PSEU</name>
<dbReference type="SFLD" id="SFLDS00005">
    <property type="entry name" value="Isoprenoid_Synthase_Type_I"/>
    <property type="match status" value="1"/>
</dbReference>
<dbReference type="InterPro" id="IPR033749">
    <property type="entry name" value="Polyprenyl_synt_CS"/>
</dbReference>
<organism evidence="4 5">
    <name type="scientific">Actinomycetospora cinnamomea</name>
    <dbReference type="NCBI Taxonomy" id="663609"/>
    <lineage>
        <taxon>Bacteria</taxon>
        <taxon>Bacillati</taxon>
        <taxon>Actinomycetota</taxon>
        <taxon>Actinomycetes</taxon>
        <taxon>Pseudonocardiales</taxon>
        <taxon>Pseudonocardiaceae</taxon>
        <taxon>Actinomycetospora</taxon>
    </lineage>
</organism>
<dbReference type="GO" id="GO:0004659">
    <property type="term" value="F:prenyltransferase activity"/>
    <property type="evidence" value="ECO:0007669"/>
    <property type="project" value="InterPro"/>
</dbReference>
<dbReference type="AlphaFoldDB" id="A0A2U1F8R5"/>
<reference evidence="4 5" key="1">
    <citation type="submission" date="2018-04" db="EMBL/GenBank/DDBJ databases">
        <title>Genomic Encyclopedia of Type Strains, Phase IV (KMG-IV): sequencing the most valuable type-strain genomes for metagenomic binning, comparative biology and taxonomic classification.</title>
        <authorList>
            <person name="Goeker M."/>
        </authorList>
    </citation>
    <scope>NUCLEOTIDE SEQUENCE [LARGE SCALE GENOMIC DNA]</scope>
    <source>
        <strain evidence="4 5">DSM 45771</strain>
    </source>
</reference>
<sequence>MTAVVGPTRRPPGTDPALVDVPAVLRRCRALVDPALRAAVARLDPTTGAQAGYHLGWTGRDGAPAPGGGAGGKALRPALALLTARACGADERVAVPGGVAVELVHNFSLLHDDLIDGDTERRHRATVWALWGAPSAILTGDALLALAQEVLLDGAGDAAGDGTASSSTRRGSPEAALLLSRTVRELVGGQVADVAFADRDDVGVDECLAMAHGKTGTLLGTSTEIGAVLAAAPAPARAALRTFGAELGLAFQLIDDLLGIWGDPAVTGKPVLADLRERKKSLPVTWAVVHGGDAGHELAAWLARPDDPDTGPDDELVLRRGAALVEAGGGRAWAGAEARRRLAAAEAALATLDEHLPATDAPTHRARAELVALGRHLADREA</sequence>
<evidence type="ECO:0000256" key="1">
    <source>
        <dbReference type="ARBA" id="ARBA00022723"/>
    </source>
</evidence>
<proteinExistence type="inferred from homology"/>
<dbReference type="PANTHER" id="PTHR12001">
    <property type="entry name" value="GERANYLGERANYL PYROPHOSPHATE SYNTHASE"/>
    <property type="match status" value="1"/>
</dbReference>
<dbReference type="SUPFAM" id="SSF48576">
    <property type="entry name" value="Terpenoid synthases"/>
    <property type="match status" value="1"/>
</dbReference>
<dbReference type="GO" id="GO:0008299">
    <property type="term" value="P:isoprenoid biosynthetic process"/>
    <property type="evidence" value="ECO:0007669"/>
    <property type="project" value="InterPro"/>
</dbReference>
<dbReference type="InterPro" id="IPR008949">
    <property type="entry name" value="Isoprenoid_synthase_dom_sf"/>
</dbReference>
<protein>
    <submittedName>
        <fullName evidence="4">Geranylgeranyl diphosphate synthase type I</fullName>
    </submittedName>
</protein>
<dbReference type="RefSeq" id="WP_243418175.1">
    <property type="nucleotide sequence ID" value="NZ_QEKW01000008.1"/>
</dbReference>
<comment type="caution">
    <text evidence="4">The sequence shown here is derived from an EMBL/GenBank/DDBJ whole genome shotgun (WGS) entry which is preliminary data.</text>
</comment>
<keyword evidence="2" id="KW-0460">Magnesium</keyword>